<dbReference type="InterPro" id="IPR015254">
    <property type="entry name" value="AGOG-like"/>
</dbReference>
<sequence length="231" mass="27683">MNDKLIEILSKYKIEDIIELERKDRQFIAIKSLFESLENKSYFLSLIVTNALLSYQLSSSGEEYWEEFCQFASEYKFWIWFKINVLKEFFEIFLIQSKWNKRLVNMKKIRINKILKFIDKFHDNEAFYYENMTVFLNDLSTAMAQKKTAKTLVFAVKMFSYGARIYFDKFILVPYEVAMPMDSRISKITKIYNNSNLSPLDFWFQISEKVGIPCIHLDALLWTKCDDFICF</sequence>
<dbReference type="AlphaFoldDB" id="K2BAZ4"/>
<dbReference type="SUPFAM" id="SSF48150">
    <property type="entry name" value="DNA-glycosylase"/>
    <property type="match status" value="1"/>
</dbReference>
<evidence type="ECO:0000313" key="1">
    <source>
        <dbReference type="EMBL" id="EKD65938.1"/>
    </source>
</evidence>
<accession>K2BAZ4</accession>
<dbReference type="Gene3D" id="1.10.340.30">
    <property type="entry name" value="Hypothetical protein, domain 2"/>
    <property type="match status" value="1"/>
</dbReference>
<evidence type="ECO:0008006" key="2">
    <source>
        <dbReference type="Google" id="ProtNLM"/>
    </source>
</evidence>
<protein>
    <recommendedName>
        <fullName evidence="2">DNA-(apurinic or apyrimidinic site) lyase</fullName>
    </recommendedName>
</protein>
<proteinExistence type="predicted"/>
<dbReference type="GO" id="GO:0003906">
    <property type="term" value="F:DNA-(apurinic or apyrimidinic site) endonuclease activity"/>
    <property type="evidence" value="ECO:0007669"/>
    <property type="project" value="InterPro"/>
</dbReference>
<dbReference type="GO" id="GO:0006281">
    <property type="term" value="P:DNA repair"/>
    <property type="evidence" value="ECO:0007669"/>
    <property type="project" value="InterPro"/>
</dbReference>
<reference evidence="1" key="1">
    <citation type="journal article" date="2012" name="Science">
        <title>Fermentation, hydrogen, and sulfur metabolism in multiple uncultivated bacterial phyla.</title>
        <authorList>
            <person name="Wrighton K.C."/>
            <person name="Thomas B.C."/>
            <person name="Sharon I."/>
            <person name="Miller C.S."/>
            <person name="Castelle C.J."/>
            <person name="VerBerkmoes N.C."/>
            <person name="Wilkins M.J."/>
            <person name="Hettich R.L."/>
            <person name="Lipton M.S."/>
            <person name="Williams K.H."/>
            <person name="Long P.E."/>
            <person name="Banfield J.F."/>
        </authorList>
    </citation>
    <scope>NUCLEOTIDE SEQUENCE [LARGE SCALE GENOMIC DNA]</scope>
</reference>
<dbReference type="InterPro" id="IPR011257">
    <property type="entry name" value="DNA_glycosylase"/>
</dbReference>
<gene>
    <name evidence="1" type="ORF">ACD_49C00074G0015</name>
</gene>
<dbReference type="Pfam" id="PF09171">
    <property type="entry name" value="AGOG"/>
    <property type="match status" value="1"/>
</dbReference>
<dbReference type="EMBL" id="AMFJ01021660">
    <property type="protein sequence ID" value="EKD65938.1"/>
    <property type="molecule type" value="Genomic_DNA"/>
</dbReference>
<organism evidence="1">
    <name type="scientific">uncultured bacterium</name>
    <name type="common">gcode 4</name>
    <dbReference type="NCBI Taxonomy" id="1234023"/>
    <lineage>
        <taxon>Bacteria</taxon>
        <taxon>environmental samples</taxon>
    </lineage>
</organism>
<name>K2BAZ4_9BACT</name>
<comment type="caution">
    <text evidence="1">The sequence shown here is derived from an EMBL/GenBank/DDBJ whole genome shotgun (WGS) entry which is preliminary data.</text>
</comment>
<dbReference type="GO" id="GO:0016799">
    <property type="term" value="F:hydrolase activity, hydrolyzing N-glycosyl compounds"/>
    <property type="evidence" value="ECO:0007669"/>
    <property type="project" value="InterPro"/>
</dbReference>